<dbReference type="Proteomes" id="UP000053841">
    <property type="component" value="Unassembled WGS sequence"/>
</dbReference>
<name>W6Y8Z8_COCC2</name>
<keyword evidence="3" id="KW-1185">Reference proteome</keyword>
<dbReference type="GeneID" id="19153596"/>
<dbReference type="KEGG" id="bze:COCCADRAFT_93572"/>
<reference evidence="2 3" key="1">
    <citation type="journal article" date="2013" name="PLoS Genet.">
        <title>Comparative genome structure, secondary metabolite, and effector coding capacity across Cochliobolus pathogens.</title>
        <authorList>
            <person name="Condon B.J."/>
            <person name="Leng Y."/>
            <person name="Wu D."/>
            <person name="Bushley K.E."/>
            <person name="Ohm R.A."/>
            <person name="Otillar R."/>
            <person name="Martin J."/>
            <person name="Schackwitz W."/>
            <person name="Grimwood J."/>
            <person name="MohdZainudin N."/>
            <person name="Xue C."/>
            <person name="Wang R."/>
            <person name="Manning V.A."/>
            <person name="Dhillon B."/>
            <person name="Tu Z.J."/>
            <person name="Steffenson B.J."/>
            <person name="Salamov A."/>
            <person name="Sun H."/>
            <person name="Lowry S."/>
            <person name="LaButti K."/>
            <person name="Han J."/>
            <person name="Copeland A."/>
            <person name="Lindquist E."/>
            <person name="Barry K."/>
            <person name="Schmutz J."/>
            <person name="Baker S.E."/>
            <person name="Ciuffetti L.M."/>
            <person name="Grigoriev I.V."/>
            <person name="Zhong S."/>
            <person name="Turgeon B.G."/>
        </authorList>
    </citation>
    <scope>NUCLEOTIDE SEQUENCE [LARGE SCALE GENOMIC DNA]</scope>
    <source>
        <strain evidence="2 3">26-R-13</strain>
    </source>
</reference>
<evidence type="ECO:0000256" key="1">
    <source>
        <dbReference type="SAM" id="MobiDB-lite"/>
    </source>
</evidence>
<organism evidence="2 3">
    <name type="scientific">Cochliobolus carbonum (strain 26-R-13)</name>
    <name type="common">Maize leaf spot fungus</name>
    <name type="synonym">Bipolaris zeicola</name>
    <dbReference type="NCBI Taxonomy" id="930089"/>
    <lineage>
        <taxon>Eukaryota</taxon>
        <taxon>Fungi</taxon>
        <taxon>Dikarya</taxon>
        <taxon>Ascomycota</taxon>
        <taxon>Pezizomycotina</taxon>
        <taxon>Dothideomycetes</taxon>
        <taxon>Pleosporomycetidae</taxon>
        <taxon>Pleosporales</taxon>
        <taxon>Pleosporineae</taxon>
        <taxon>Pleosporaceae</taxon>
        <taxon>Bipolaris</taxon>
    </lineage>
</organism>
<gene>
    <name evidence="2" type="ORF">COCCADRAFT_93572</name>
</gene>
<evidence type="ECO:0000313" key="2">
    <source>
        <dbReference type="EMBL" id="EUC34413.1"/>
    </source>
</evidence>
<dbReference type="RefSeq" id="XP_007711330.1">
    <property type="nucleotide sequence ID" value="XM_007713140.1"/>
</dbReference>
<sequence>MKPQKDQTPIHESSTRLEELEKTCEEHREKIEASEQRTSEIDQQEQTLAVRIEEWLKKSEGKETRTQDAMKILLKRVKASSD</sequence>
<dbReference type="AlphaFoldDB" id="W6Y8Z8"/>
<accession>W6Y8Z8</accession>
<proteinExistence type="predicted"/>
<feature type="region of interest" description="Disordered" evidence="1">
    <location>
        <begin position="1"/>
        <end position="21"/>
    </location>
</feature>
<evidence type="ECO:0000313" key="3">
    <source>
        <dbReference type="Proteomes" id="UP000053841"/>
    </source>
</evidence>
<dbReference type="HOGENOM" id="CLU_2557965_0_0_1"/>
<dbReference type="EMBL" id="KI964592">
    <property type="protein sequence ID" value="EUC34413.1"/>
    <property type="molecule type" value="Genomic_DNA"/>
</dbReference>
<protein>
    <submittedName>
        <fullName evidence="2">Uncharacterized protein</fullName>
    </submittedName>
</protein>